<dbReference type="EMBL" id="SRPG01000540">
    <property type="protein sequence ID" value="TGN37494.1"/>
    <property type="molecule type" value="Genomic_DNA"/>
</dbReference>
<feature type="non-terminal residue" evidence="2">
    <location>
        <position position="83"/>
    </location>
</feature>
<proteinExistence type="predicted"/>
<gene>
    <name evidence="2" type="ORF">E4L95_22875</name>
</gene>
<organism evidence="2 3">
    <name type="scientific">Paracoccus liaowanqingii</name>
    <dbReference type="NCBI Taxonomy" id="2560053"/>
    <lineage>
        <taxon>Bacteria</taxon>
        <taxon>Pseudomonadati</taxon>
        <taxon>Pseudomonadota</taxon>
        <taxon>Alphaproteobacteria</taxon>
        <taxon>Rhodobacterales</taxon>
        <taxon>Paracoccaceae</taxon>
        <taxon>Paracoccus</taxon>
    </lineage>
</organism>
<dbReference type="Pfam" id="PF03807">
    <property type="entry name" value="F420_oxidored"/>
    <property type="match status" value="1"/>
</dbReference>
<comment type="caution">
    <text evidence="2">The sequence shown here is derived from an EMBL/GenBank/DDBJ whole genome shotgun (WGS) entry which is preliminary data.</text>
</comment>
<dbReference type="AlphaFoldDB" id="A0A4Z1C3Y9"/>
<evidence type="ECO:0000313" key="3">
    <source>
        <dbReference type="Proteomes" id="UP000297972"/>
    </source>
</evidence>
<dbReference type="InterPro" id="IPR028939">
    <property type="entry name" value="P5C_Rdtase_cat_N"/>
</dbReference>
<evidence type="ECO:0000259" key="1">
    <source>
        <dbReference type="Pfam" id="PF03807"/>
    </source>
</evidence>
<feature type="domain" description="Pyrroline-5-carboxylate reductase catalytic N-terminal" evidence="1">
    <location>
        <begin position="3"/>
        <end position="78"/>
    </location>
</feature>
<accession>A0A4Z1C3Y9</accession>
<name>A0A4Z1C3Y9_9RHOB</name>
<evidence type="ECO:0000313" key="2">
    <source>
        <dbReference type="EMBL" id="TGN37494.1"/>
    </source>
</evidence>
<dbReference type="SUPFAM" id="SSF51735">
    <property type="entry name" value="NAD(P)-binding Rossmann-fold domains"/>
    <property type="match status" value="1"/>
</dbReference>
<protein>
    <submittedName>
        <fullName evidence="2">Semialdehyde dehydrogenase</fullName>
    </submittedName>
</protein>
<dbReference type="RefSeq" id="WP_168217645.1">
    <property type="nucleotide sequence ID" value="NZ_SRPG01000540.1"/>
</dbReference>
<dbReference type="InterPro" id="IPR036291">
    <property type="entry name" value="NAD(P)-bd_dom_sf"/>
</dbReference>
<dbReference type="Proteomes" id="UP000297972">
    <property type="component" value="Unassembled WGS sequence"/>
</dbReference>
<reference evidence="2 3" key="1">
    <citation type="submission" date="2019-03" db="EMBL/GenBank/DDBJ databases">
        <authorList>
            <person name="Li J."/>
        </authorList>
    </citation>
    <scope>NUCLEOTIDE SEQUENCE [LARGE SCALE GENOMIC DNA]</scope>
    <source>
        <strain evidence="2 3">3058</strain>
    </source>
</reference>
<sequence length="83" mass="8434">MTKVALLGAGGKMGVRLATNLAISDFEVAHVEIGEAGRARLKAELGIDCIDRDAALQGAGVVILAVPDTVIRAVAAQIVPTLA</sequence>
<dbReference type="Gene3D" id="3.40.50.720">
    <property type="entry name" value="NAD(P)-binding Rossmann-like Domain"/>
    <property type="match status" value="1"/>
</dbReference>
<keyword evidence="3" id="KW-1185">Reference proteome</keyword>